<dbReference type="EMBL" id="BQNL01000001">
    <property type="protein sequence ID" value="GKH13578.1"/>
    <property type="molecule type" value="Genomic_DNA"/>
</dbReference>
<dbReference type="Proteomes" id="UP001055048">
    <property type="component" value="Unassembled WGS sequence"/>
</dbReference>
<evidence type="ECO:0000259" key="2">
    <source>
        <dbReference type="PROSITE" id="PS01124"/>
    </source>
</evidence>
<reference evidence="3" key="1">
    <citation type="submission" date="2022-01" db="EMBL/GenBank/DDBJ databases">
        <title>Novel bile acid biosynthetic pathways are enriched in the microbiome of centenarians.</title>
        <authorList>
            <person name="Sato Y."/>
            <person name="Atarashi K."/>
            <person name="Plichta R.D."/>
            <person name="Arai Y."/>
            <person name="Sasajima S."/>
            <person name="Kearney M.S."/>
            <person name="Suda W."/>
            <person name="Takeshita K."/>
            <person name="Sasaki T."/>
            <person name="Okamoto S."/>
            <person name="Skelly N.A."/>
            <person name="Okamura Y."/>
            <person name="Vlamakis H."/>
            <person name="Li Y."/>
            <person name="Tanoue T."/>
            <person name="Takei H."/>
            <person name="Nittono H."/>
            <person name="Narushima S."/>
            <person name="Irie J."/>
            <person name="Itoh H."/>
            <person name="Moriya K."/>
            <person name="Sugiura Y."/>
            <person name="Suematsu M."/>
            <person name="Moritoki N."/>
            <person name="Shibata S."/>
            <person name="Littman R.D."/>
            <person name="Fischbach A.M."/>
            <person name="Uwamino Y."/>
            <person name="Inoue T."/>
            <person name="Honda A."/>
            <person name="Hattori M."/>
            <person name="Murai T."/>
            <person name="Xavier J.R."/>
            <person name="Hirose N."/>
            <person name="Honda K."/>
        </authorList>
    </citation>
    <scope>NUCLEOTIDE SEQUENCE</scope>
    <source>
        <strain evidence="3">CE91-St12</strain>
    </source>
</reference>
<dbReference type="PROSITE" id="PS01124">
    <property type="entry name" value="HTH_ARAC_FAMILY_2"/>
    <property type="match status" value="1"/>
</dbReference>
<evidence type="ECO:0000313" key="4">
    <source>
        <dbReference type="Proteomes" id="UP001055048"/>
    </source>
</evidence>
<dbReference type="GO" id="GO:0043565">
    <property type="term" value="F:sequence-specific DNA binding"/>
    <property type="evidence" value="ECO:0007669"/>
    <property type="project" value="InterPro"/>
</dbReference>
<gene>
    <name evidence="3" type="ORF">CE91St12_17880</name>
</gene>
<feature type="domain" description="HTH araC/xylS-type" evidence="2">
    <location>
        <begin position="208"/>
        <end position="290"/>
    </location>
</feature>
<dbReference type="Gene3D" id="1.10.10.60">
    <property type="entry name" value="Homeodomain-like"/>
    <property type="match status" value="2"/>
</dbReference>
<accession>A0AA37JS23</accession>
<name>A0AA37JS23_BACUN</name>
<evidence type="ECO:0000313" key="3">
    <source>
        <dbReference type="EMBL" id="GKH13578.1"/>
    </source>
</evidence>
<dbReference type="GO" id="GO:0003700">
    <property type="term" value="F:DNA-binding transcription factor activity"/>
    <property type="evidence" value="ECO:0007669"/>
    <property type="project" value="InterPro"/>
</dbReference>
<dbReference type="RefSeq" id="WP_244074473.1">
    <property type="nucleotide sequence ID" value="NZ_BQNL01000001.1"/>
</dbReference>
<sequence length="293" mass="34191">MKPKQNIFNELKYTKEHLVCENYISDERSILESIEVKEGRYLVREEVEQSTLCFVLSGEMYISTAGSVNQRVGEKQMFLISAGDSFHGRAVVDTSLMRCSFTRDMSLCNRFSIEQLQRHIPSSSQQGSGGMTLLPIHELLLKELEMTRDVMRTGMSCIHFQRVKKEILFIELRGFYQKEELARLFTPILGTESDFKEKVLLVYPQVETAKELIDRLNMSPTVFKRKFQEAFGMSARQWLIQKKKEKLFRDILMTNMSIAELAEKYKFTVNYMTTFCREHFGKSPTELRIEHKG</sequence>
<dbReference type="AlphaFoldDB" id="A0AA37JS23"/>
<dbReference type="PANTHER" id="PTHR47504:SF5">
    <property type="entry name" value="RIGHT ORIGIN-BINDING PROTEIN"/>
    <property type="match status" value="1"/>
</dbReference>
<dbReference type="Pfam" id="PF12833">
    <property type="entry name" value="HTH_18"/>
    <property type="match status" value="1"/>
</dbReference>
<dbReference type="SMART" id="SM00342">
    <property type="entry name" value="HTH_ARAC"/>
    <property type="match status" value="1"/>
</dbReference>
<keyword evidence="1" id="KW-0238">DNA-binding</keyword>
<comment type="caution">
    <text evidence="3">The sequence shown here is derived from an EMBL/GenBank/DDBJ whole genome shotgun (WGS) entry which is preliminary data.</text>
</comment>
<protein>
    <recommendedName>
        <fullName evidence="2">HTH araC/xylS-type domain-containing protein</fullName>
    </recommendedName>
</protein>
<organism evidence="3 4">
    <name type="scientific">Bacteroides uniformis</name>
    <dbReference type="NCBI Taxonomy" id="820"/>
    <lineage>
        <taxon>Bacteria</taxon>
        <taxon>Pseudomonadati</taxon>
        <taxon>Bacteroidota</taxon>
        <taxon>Bacteroidia</taxon>
        <taxon>Bacteroidales</taxon>
        <taxon>Bacteroidaceae</taxon>
        <taxon>Bacteroides</taxon>
    </lineage>
</organism>
<dbReference type="InterPro" id="IPR050959">
    <property type="entry name" value="MarA-like"/>
</dbReference>
<evidence type="ECO:0000256" key="1">
    <source>
        <dbReference type="ARBA" id="ARBA00023125"/>
    </source>
</evidence>
<proteinExistence type="predicted"/>
<dbReference type="PANTHER" id="PTHR47504">
    <property type="entry name" value="RIGHT ORIGIN-BINDING PROTEIN"/>
    <property type="match status" value="1"/>
</dbReference>
<dbReference type="InterPro" id="IPR018060">
    <property type="entry name" value="HTH_AraC"/>
</dbReference>